<reference evidence="1 2" key="1">
    <citation type="journal article" date="2012" name="Int. J. Syst. Evol. Microbiol.">
        <title>Characterization of Tetragenococcus strains from sugar thick juice reveals a novel species, Tetragenococcus osmophilus sp. nov., and divides Tetragenococcus halophilus into two subspecies, T. halophilus subsp. halophilus subsp. nov. and T. halophilus subsp. flandriensis subsp. nov.</title>
        <authorList>
            <person name="Juste A."/>
            <person name="Van Trappen S."/>
            <person name="Verreth C."/>
            <person name="Cleenwerck I."/>
            <person name="De Vos P."/>
            <person name="Lievens B."/>
            <person name="Willems K.A."/>
        </authorList>
    </citation>
    <scope>NUCLEOTIDE SEQUENCE [LARGE SCALE GENOMIC DNA]</scope>
    <source>
        <strain evidence="1 2">LMG 26042</strain>
    </source>
</reference>
<dbReference type="RefSeq" id="WP_103892488.1">
    <property type="nucleotide sequence ID" value="NZ_CP027768.1"/>
</dbReference>
<sequence>MINITMTAKQQDDQVKVSFNGNSKEGSYIQGNYFVGSPEYEEVRLSDLRRKVHEKIESDISAEGISITSTSVRENEKLKVNFEANAIETSFTGHCFLEPNEYKTLMFTDFGQTIYQKIIEDFKGDAE</sequence>
<evidence type="ECO:0000313" key="2">
    <source>
        <dbReference type="Proteomes" id="UP000280475"/>
    </source>
</evidence>
<evidence type="ECO:0000313" key="1">
    <source>
        <dbReference type="EMBL" id="AYW50188.1"/>
    </source>
</evidence>
<organism evidence="1 2">
    <name type="scientific">Tetragenococcus halophilus</name>
    <name type="common">Pediococcus halophilus</name>
    <dbReference type="NCBI Taxonomy" id="51669"/>
    <lineage>
        <taxon>Bacteria</taxon>
        <taxon>Bacillati</taxon>
        <taxon>Bacillota</taxon>
        <taxon>Bacilli</taxon>
        <taxon>Lactobacillales</taxon>
        <taxon>Enterococcaceae</taxon>
        <taxon>Tetragenococcus</taxon>
    </lineage>
</organism>
<name>A0A3G5FJ81_TETHA</name>
<dbReference type="EMBL" id="CP027768">
    <property type="protein sequence ID" value="AYW50188.1"/>
    <property type="molecule type" value="Genomic_DNA"/>
</dbReference>
<gene>
    <name evidence="1" type="ORF">C7H83_06805</name>
</gene>
<protein>
    <submittedName>
        <fullName evidence="1">Uncharacterized protein</fullName>
    </submittedName>
</protein>
<dbReference type="AlphaFoldDB" id="A0A3G5FJ81"/>
<accession>A0A3G5FJ81</accession>
<dbReference type="Proteomes" id="UP000280475">
    <property type="component" value="Chromosome"/>
</dbReference>
<proteinExistence type="predicted"/>